<feature type="non-terminal residue" evidence="2">
    <location>
        <position position="1"/>
    </location>
</feature>
<reference evidence="2" key="1">
    <citation type="journal article" date="2019" name="Sci. Rep.">
        <title>Draft genome of Tanacetum cinerariifolium, the natural source of mosquito coil.</title>
        <authorList>
            <person name="Yamashiro T."/>
            <person name="Shiraishi A."/>
            <person name="Satake H."/>
            <person name="Nakayama K."/>
        </authorList>
    </citation>
    <scope>NUCLEOTIDE SEQUENCE</scope>
</reference>
<proteinExistence type="predicted"/>
<dbReference type="EMBL" id="BKCJ011898133">
    <property type="protein sequence ID" value="GFD61647.1"/>
    <property type="molecule type" value="Genomic_DNA"/>
</dbReference>
<feature type="compositionally biased region" description="Low complexity" evidence="1">
    <location>
        <begin position="24"/>
        <end position="43"/>
    </location>
</feature>
<feature type="region of interest" description="Disordered" evidence="1">
    <location>
        <begin position="1"/>
        <end position="47"/>
    </location>
</feature>
<evidence type="ECO:0000313" key="2">
    <source>
        <dbReference type="EMBL" id="GFD61647.1"/>
    </source>
</evidence>
<sequence>FVAATGQNQDAPPSGQGFNTYPDHASSYPSQQPPAAHAPTPAADYGGRPVYAGNSGYSCF</sequence>
<protein>
    <submittedName>
        <fullName evidence="2">Uncharacterized protein</fullName>
    </submittedName>
</protein>
<comment type="caution">
    <text evidence="2">The sequence shown here is derived from an EMBL/GenBank/DDBJ whole genome shotgun (WGS) entry which is preliminary data.</text>
</comment>
<gene>
    <name evidence="2" type="ORF">Tci_933616</name>
</gene>
<organism evidence="2">
    <name type="scientific">Tanacetum cinerariifolium</name>
    <name type="common">Dalmatian daisy</name>
    <name type="synonym">Chrysanthemum cinerariifolium</name>
    <dbReference type="NCBI Taxonomy" id="118510"/>
    <lineage>
        <taxon>Eukaryota</taxon>
        <taxon>Viridiplantae</taxon>
        <taxon>Streptophyta</taxon>
        <taxon>Embryophyta</taxon>
        <taxon>Tracheophyta</taxon>
        <taxon>Spermatophyta</taxon>
        <taxon>Magnoliopsida</taxon>
        <taxon>eudicotyledons</taxon>
        <taxon>Gunneridae</taxon>
        <taxon>Pentapetalae</taxon>
        <taxon>asterids</taxon>
        <taxon>campanulids</taxon>
        <taxon>Asterales</taxon>
        <taxon>Asteraceae</taxon>
        <taxon>Asteroideae</taxon>
        <taxon>Anthemideae</taxon>
        <taxon>Anthemidinae</taxon>
        <taxon>Tanacetum</taxon>
    </lineage>
</organism>
<name>A0A699XPR8_TANCI</name>
<accession>A0A699XPR8</accession>
<dbReference type="AlphaFoldDB" id="A0A699XPR8"/>
<feature type="compositionally biased region" description="Polar residues" evidence="1">
    <location>
        <begin position="1"/>
        <end position="19"/>
    </location>
</feature>
<evidence type="ECO:0000256" key="1">
    <source>
        <dbReference type="SAM" id="MobiDB-lite"/>
    </source>
</evidence>